<organism evidence="2 3">
    <name type="scientific">Marine Group III euryarchaeote</name>
    <dbReference type="NCBI Taxonomy" id="2173149"/>
    <lineage>
        <taxon>Archaea</taxon>
        <taxon>Methanobacteriati</taxon>
        <taxon>Thermoplasmatota</taxon>
        <taxon>Thermoplasmata</taxon>
        <taxon>Candidatus Thermoprofundales</taxon>
    </lineage>
</organism>
<dbReference type="PANTHER" id="PTHR43471">
    <property type="entry name" value="ABC TRANSPORTER PERMEASE"/>
    <property type="match status" value="1"/>
</dbReference>
<evidence type="ECO:0008006" key="4">
    <source>
        <dbReference type="Google" id="ProtNLM"/>
    </source>
</evidence>
<keyword evidence="1" id="KW-0812">Transmembrane</keyword>
<feature type="transmembrane region" description="Helical" evidence="1">
    <location>
        <begin position="321"/>
        <end position="349"/>
    </location>
</feature>
<evidence type="ECO:0000313" key="2">
    <source>
        <dbReference type="EMBL" id="HIA97618.1"/>
    </source>
</evidence>
<feature type="transmembrane region" description="Helical" evidence="1">
    <location>
        <begin position="240"/>
        <end position="261"/>
    </location>
</feature>
<feature type="transmembrane region" description="Helical" evidence="1">
    <location>
        <begin position="434"/>
        <end position="455"/>
    </location>
</feature>
<dbReference type="GO" id="GO:0140359">
    <property type="term" value="F:ABC-type transporter activity"/>
    <property type="evidence" value="ECO:0007669"/>
    <property type="project" value="InterPro"/>
</dbReference>
<evidence type="ECO:0000313" key="3">
    <source>
        <dbReference type="Proteomes" id="UP000589132"/>
    </source>
</evidence>
<dbReference type="AlphaFoldDB" id="A0A7J4CZA6"/>
<dbReference type="EMBL" id="DTTC01000012">
    <property type="protein sequence ID" value="HIA97618.1"/>
    <property type="molecule type" value="Genomic_DNA"/>
</dbReference>
<name>A0A7J4CZA6_9ARCH</name>
<dbReference type="PANTHER" id="PTHR43471:SF14">
    <property type="entry name" value="ABC-2 TYPE TRANSPORT SYSTEM PERMEASE PROTEIN"/>
    <property type="match status" value="1"/>
</dbReference>
<dbReference type="Pfam" id="PF12679">
    <property type="entry name" value="ABC2_membrane_2"/>
    <property type="match status" value="1"/>
</dbReference>
<feature type="transmembrane region" description="Helical" evidence="1">
    <location>
        <begin position="356"/>
        <end position="384"/>
    </location>
</feature>
<dbReference type="GO" id="GO:0005886">
    <property type="term" value="C:plasma membrane"/>
    <property type="evidence" value="ECO:0007669"/>
    <property type="project" value="UniProtKB-SubCell"/>
</dbReference>
<protein>
    <recommendedName>
        <fullName evidence="4">ABC transporter permease</fullName>
    </recommendedName>
</protein>
<feature type="transmembrane region" description="Helical" evidence="1">
    <location>
        <begin position="202"/>
        <end position="220"/>
    </location>
</feature>
<gene>
    <name evidence="2" type="ORF">EYO15_00330</name>
</gene>
<accession>A0A7J4CZA6</accession>
<keyword evidence="1" id="KW-0472">Membrane</keyword>
<feature type="transmembrane region" description="Helical" evidence="1">
    <location>
        <begin position="154"/>
        <end position="172"/>
    </location>
</feature>
<reference evidence="3" key="1">
    <citation type="journal article" date="2019" name="bioRxiv">
        <title>Genome diversification in globally distributed novel marine Proteobacteria is linked to environmental adaptation.</title>
        <authorList>
            <person name="Zhou Z."/>
            <person name="Tran P.Q."/>
            <person name="Kieft K."/>
            <person name="Anantharaman K."/>
        </authorList>
    </citation>
    <scope>NUCLEOTIDE SEQUENCE [LARGE SCALE GENOMIC DNA]</scope>
</reference>
<sequence length="461" mass="51869">IAISHKIYWETTTETNPGKIWDEQTFAIDGPDENQIWRIKFEQEVDDEIIFKGVLETSPRNEVYQNITTGGFIEAEGLVYTEDLYGKTMLNVGGMRILVNGDLSGEFFESEIITIRAHLVENTTTFQNPNDVILIREGWEAEPEDIQLASDTDYYFFGTEVLILLSGTYLYLKNMRHLRNQLKLIWHLAKFEFNSGMRSSRMVVLGLFFSLFIIGIGWVLGDMQDADPETSFFVESGNHALLQFCFFTFFVVSLAAIAVSVDSFHKERQTNTLNMLLARPITRESIVIGKALGLTMVVGVPAFVAQLIGLYLMILEGDIPAISGILAFLLFGQIMIFTMVTFQLCFAVAARSGTDVVIYGLGAWLLFAIVWNLLVYAISFVIGIELTEGFETNPEYQVLASHLGLFNPGYVYQFAVGLLTHRTIAIDMGGIPGWLVLLALVLWPLTCLRASTWLFKREMKG</sequence>
<comment type="caution">
    <text evidence="2">The sequence shown here is derived from an EMBL/GenBank/DDBJ whole genome shotgun (WGS) entry which is preliminary data.</text>
</comment>
<feature type="non-terminal residue" evidence="2">
    <location>
        <position position="1"/>
    </location>
</feature>
<proteinExistence type="predicted"/>
<feature type="transmembrane region" description="Helical" evidence="1">
    <location>
        <begin position="291"/>
        <end position="315"/>
    </location>
</feature>
<dbReference type="Proteomes" id="UP000589132">
    <property type="component" value="Unassembled WGS sequence"/>
</dbReference>
<evidence type="ECO:0000256" key="1">
    <source>
        <dbReference type="SAM" id="Phobius"/>
    </source>
</evidence>
<keyword evidence="1" id="KW-1133">Transmembrane helix</keyword>